<feature type="domain" description="Endonuclease/exonuclease/phosphatase" evidence="1">
    <location>
        <begin position="11"/>
        <end position="90"/>
    </location>
</feature>
<dbReference type="Pfam" id="PF03372">
    <property type="entry name" value="Exo_endo_phos"/>
    <property type="match status" value="1"/>
</dbReference>
<accession>A0A8X7UBQ0</accession>
<gene>
    <name evidence="2" type="ORF">Bca52824_056290</name>
</gene>
<sequence length="116" mass="13093">MIGTEIIHIIAVYAAPTVSQRSGLWGQLKRMLENIDEPVIVGGDFNTILRLDERFGGNDTLSPDSLAFGDWINDLALVDMGFRGNTFTWRRDKDTVLCSAQTRVRWQEAVLTHLPF</sequence>
<dbReference type="Proteomes" id="UP000886595">
    <property type="component" value="Unassembled WGS sequence"/>
</dbReference>
<comment type="caution">
    <text evidence="2">The sequence shown here is derived from an EMBL/GenBank/DDBJ whole genome shotgun (WGS) entry which is preliminary data.</text>
</comment>
<dbReference type="GO" id="GO:0003824">
    <property type="term" value="F:catalytic activity"/>
    <property type="evidence" value="ECO:0007669"/>
    <property type="project" value="InterPro"/>
</dbReference>
<dbReference type="OrthoDB" id="1720282at2759"/>
<dbReference type="Gene3D" id="3.60.10.10">
    <property type="entry name" value="Endonuclease/exonuclease/phosphatase"/>
    <property type="match status" value="1"/>
</dbReference>
<reference evidence="2 3" key="1">
    <citation type="submission" date="2020-02" db="EMBL/GenBank/DDBJ databases">
        <authorList>
            <person name="Ma Q."/>
            <person name="Huang Y."/>
            <person name="Song X."/>
            <person name="Pei D."/>
        </authorList>
    </citation>
    <scope>NUCLEOTIDE SEQUENCE [LARGE SCALE GENOMIC DNA]</scope>
    <source>
        <strain evidence="2">Sxm20200214</strain>
        <tissue evidence="2">Leaf</tissue>
    </source>
</reference>
<keyword evidence="3" id="KW-1185">Reference proteome</keyword>
<dbReference type="AlphaFoldDB" id="A0A8X7UBQ0"/>
<name>A0A8X7UBQ0_BRACI</name>
<proteinExistence type="predicted"/>
<evidence type="ECO:0000313" key="3">
    <source>
        <dbReference type="Proteomes" id="UP000886595"/>
    </source>
</evidence>
<evidence type="ECO:0000259" key="1">
    <source>
        <dbReference type="Pfam" id="PF03372"/>
    </source>
</evidence>
<dbReference type="EMBL" id="JAAMPC010000012">
    <property type="protein sequence ID" value="KAG2273735.1"/>
    <property type="molecule type" value="Genomic_DNA"/>
</dbReference>
<dbReference type="SUPFAM" id="SSF56219">
    <property type="entry name" value="DNase I-like"/>
    <property type="match status" value="1"/>
</dbReference>
<evidence type="ECO:0000313" key="2">
    <source>
        <dbReference type="EMBL" id="KAG2273735.1"/>
    </source>
</evidence>
<protein>
    <recommendedName>
        <fullName evidence="1">Endonuclease/exonuclease/phosphatase domain-containing protein</fullName>
    </recommendedName>
</protein>
<dbReference type="InterPro" id="IPR005135">
    <property type="entry name" value="Endo/exonuclease/phosphatase"/>
</dbReference>
<dbReference type="InterPro" id="IPR036691">
    <property type="entry name" value="Endo/exonu/phosph_ase_sf"/>
</dbReference>
<organism evidence="2 3">
    <name type="scientific">Brassica carinata</name>
    <name type="common">Ethiopian mustard</name>
    <name type="synonym">Abyssinian cabbage</name>
    <dbReference type="NCBI Taxonomy" id="52824"/>
    <lineage>
        <taxon>Eukaryota</taxon>
        <taxon>Viridiplantae</taxon>
        <taxon>Streptophyta</taxon>
        <taxon>Embryophyta</taxon>
        <taxon>Tracheophyta</taxon>
        <taxon>Spermatophyta</taxon>
        <taxon>Magnoliopsida</taxon>
        <taxon>eudicotyledons</taxon>
        <taxon>Gunneridae</taxon>
        <taxon>Pentapetalae</taxon>
        <taxon>rosids</taxon>
        <taxon>malvids</taxon>
        <taxon>Brassicales</taxon>
        <taxon>Brassicaceae</taxon>
        <taxon>Brassiceae</taxon>
        <taxon>Brassica</taxon>
    </lineage>
</organism>